<feature type="region of interest" description="Disordered" evidence="3">
    <location>
        <begin position="12"/>
        <end position="111"/>
    </location>
</feature>
<feature type="non-terminal residue" evidence="5">
    <location>
        <position position="1"/>
    </location>
</feature>
<dbReference type="GO" id="GO:0005576">
    <property type="term" value="C:extracellular region"/>
    <property type="evidence" value="ECO:0007669"/>
    <property type="project" value="UniProtKB-SubCell"/>
</dbReference>
<accession>C6ZQU2</accession>
<name>C6ZQU2_OCHTR</name>
<proteinExistence type="evidence at transcript level"/>
<evidence type="ECO:0000256" key="2">
    <source>
        <dbReference type="ARBA" id="ARBA00022525"/>
    </source>
</evidence>
<comment type="subcellular location">
    <subcellularLocation>
        <location evidence="1">Secreted</location>
    </subcellularLocation>
</comment>
<feature type="compositionally biased region" description="Acidic residues" evidence="3">
    <location>
        <begin position="18"/>
        <end position="37"/>
    </location>
</feature>
<dbReference type="EMBL" id="EZ114893">
    <property type="protein sequence ID" value="ACU30946.1"/>
    <property type="molecule type" value="mRNA"/>
</dbReference>
<evidence type="ECO:0000256" key="3">
    <source>
        <dbReference type="SAM" id="MobiDB-lite"/>
    </source>
</evidence>
<dbReference type="Pfam" id="PF25001">
    <property type="entry name" value="Aegyptin_C"/>
    <property type="match status" value="1"/>
</dbReference>
<dbReference type="Gene3D" id="6.10.140.1890">
    <property type="match status" value="1"/>
</dbReference>
<dbReference type="InterPro" id="IPR056799">
    <property type="entry name" value="ALL3/gSG7_salivary-like_helix"/>
</dbReference>
<evidence type="ECO:0000313" key="5">
    <source>
        <dbReference type="EMBL" id="ACU30946.1"/>
    </source>
</evidence>
<dbReference type="AlphaFoldDB" id="C6ZQU2"/>
<organism evidence="5">
    <name type="scientific">Ochlerotatus triseriatus</name>
    <name type="common">Eastern treehole mosquito</name>
    <name type="synonym">Aedes triseriatus</name>
    <dbReference type="NCBI Taxonomy" id="7162"/>
    <lineage>
        <taxon>Eukaryota</taxon>
        <taxon>Metazoa</taxon>
        <taxon>Ecdysozoa</taxon>
        <taxon>Arthropoda</taxon>
        <taxon>Hexapoda</taxon>
        <taxon>Insecta</taxon>
        <taxon>Pterygota</taxon>
        <taxon>Neoptera</taxon>
        <taxon>Endopterygota</taxon>
        <taxon>Diptera</taxon>
        <taxon>Nematocera</taxon>
        <taxon>Culicoidea</taxon>
        <taxon>Culicidae</taxon>
        <taxon>Culicinae</taxon>
        <taxon>Aedini</taxon>
        <taxon>Ochlerotatus</taxon>
        <taxon>Protomacleaya</taxon>
    </lineage>
</organism>
<evidence type="ECO:0000256" key="1">
    <source>
        <dbReference type="ARBA" id="ARBA00004613"/>
    </source>
</evidence>
<protein>
    <submittedName>
        <fullName evidence="5">Aegyptin 4</fullName>
    </submittedName>
</protein>
<keyword evidence="2" id="KW-0964">Secreted</keyword>
<sequence length="228" mass="24709">LFVALCLISVAFTKPLPEGDEEAANGTEEPEKEEADQSTEKPADDTDADGEKKEEDGAKNSEGEDKNQNAGEGKPEDEGNDASKNKDEGEGGEKEDSSKSEDDKGEAKNDPIETYNKVIELLDKTTKIDKVDSSYLRAGLVSDLQTYLRNPIVDVIGRVGDFSKISSCFKSMGDDVKKILEEVLKSFKSCKDKKESNEHQCSEDRSAGQGNIAKISSAITSCVASKRS</sequence>
<reference evidence="5" key="1">
    <citation type="journal article" date="2010" name="J. Med. Entomol.">
        <title>The salivary gland transcriptome of the eastern tree hole mosquito, Ochlerotatus triseriatus.</title>
        <authorList>
            <person name="Calvo E."/>
            <person name="Sanchez-Vargas I."/>
            <person name="Kotsyfakis M."/>
            <person name="Favreau A.J."/>
            <person name="Barbian K.D."/>
            <person name="Pham V.M."/>
            <person name="Olson K.E."/>
            <person name="Ribeiro J.M."/>
        </authorList>
    </citation>
    <scope>NUCLEOTIDE SEQUENCE</scope>
    <source>
        <tissue evidence="5">Salivary glands</tissue>
    </source>
</reference>
<feature type="compositionally biased region" description="Basic and acidic residues" evidence="3">
    <location>
        <begin position="38"/>
        <end position="111"/>
    </location>
</feature>
<evidence type="ECO:0000259" key="4">
    <source>
        <dbReference type="Pfam" id="PF25001"/>
    </source>
</evidence>
<feature type="domain" description="Aegyptin/gSG7 salivary protein-like four-helix bundle" evidence="4">
    <location>
        <begin position="108"/>
        <end position="223"/>
    </location>
</feature>